<comment type="caution">
    <text evidence="3">The sequence shown here is derived from an EMBL/GenBank/DDBJ whole genome shotgun (WGS) entry which is preliminary data.</text>
</comment>
<dbReference type="GO" id="GO:0016852">
    <property type="term" value="F:sirohydrochlorin cobaltochelatase activity"/>
    <property type="evidence" value="ECO:0007669"/>
    <property type="project" value="InterPro"/>
</dbReference>
<reference evidence="3 4" key="1">
    <citation type="submission" date="2020-07" db="EMBL/GenBank/DDBJ databases">
        <title>A new beta-1,3-glucan-decomposing anaerobic bacterium isolated from anoxic soil subjected to biological soil disinfestation.</title>
        <authorList>
            <person name="Ueki A."/>
            <person name="Tonouchi A."/>
        </authorList>
    </citation>
    <scope>NUCLEOTIDE SEQUENCE [LARGE SCALE GENOMIC DNA]</scope>
    <source>
        <strain evidence="3 4">TW1</strain>
    </source>
</reference>
<dbReference type="GO" id="GO:0019251">
    <property type="term" value="P:anaerobic cobalamin biosynthetic process"/>
    <property type="evidence" value="ECO:0007669"/>
    <property type="project" value="InterPro"/>
</dbReference>
<evidence type="ECO:0000256" key="1">
    <source>
        <dbReference type="PIRSR" id="PIRSR033579-1"/>
    </source>
</evidence>
<evidence type="ECO:0000313" key="3">
    <source>
        <dbReference type="EMBL" id="GFP77673.1"/>
    </source>
</evidence>
<dbReference type="EMBL" id="BLZR01000001">
    <property type="protein sequence ID" value="GFP77673.1"/>
    <property type="molecule type" value="Genomic_DNA"/>
</dbReference>
<dbReference type="RefSeq" id="WP_183279037.1">
    <property type="nucleotide sequence ID" value="NZ_BLZR01000001.1"/>
</dbReference>
<dbReference type="Proteomes" id="UP000580568">
    <property type="component" value="Unassembled WGS sequence"/>
</dbReference>
<name>A0A6V8SS06_9CLOT</name>
<dbReference type="GO" id="GO:0046872">
    <property type="term" value="F:metal ion binding"/>
    <property type="evidence" value="ECO:0007669"/>
    <property type="project" value="UniProtKB-KW"/>
</dbReference>
<gene>
    <name evidence="3" type="ORF">bsdtw1_03832</name>
</gene>
<dbReference type="Pfam" id="PF06180">
    <property type="entry name" value="CbiK"/>
    <property type="match status" value="1"/>
</dbReference>
<keyword evidence="2" id="KW-0479">Metal-binding</keyword>
<dbReference type="PIRSF" id="PIRSF033579">
    <property type="entry name" value="Anaer_Co_chel"/>
    <property type="match status" value="1"/>
</dbReference>
<dbReference type="AlphaFoldDB" id="A0A6V8SS06"/>
<keyword evidence="2" id="KW-0170">Cobalt</keyword>
<evidence type="ECO:0000256" key="2">
    <source>
        <dbReference type="PIRSR" id="PIRSR033579-3"/>
    </source>
</evidence>
<accession>A0A6V8SS06</accession>
<dbReference type="SUPFAM" id="SSF53800">
    <property type="entry name" value="Chelatase"/>
    <property type="match status" value="1"/>
</dbReference>
<dbReference type="Gene3D" id="3.40.50.1400">
    <property type="match status" value="2"/>
</dbReference>
<dbReference type="CDD" id="cd03413">
    <property type="entry name" value="CbiK_C"/>
    <property type="match status" value="1"/>
</dbReference>
<feature type="active site" description="Proton acceptor" evidence="1">
    <location>
        <position position="161"/>
    </location>
</feature>
<proteinExistence type="predicted"/>
<protein>
    <submittedName>
        <fullName evidence="3">Sirohydrochlorin cobaltochelatase</fullName>
    </submittedName>
</protein>
<organism evidence="3 4">
    <name type="scientific">Clostridium fungisolvens</name>
    <dbReference type="NCBI Taxonomy" id="1604897"/>
    <lineage>
        <taxon>Bacteria</taxon>
        <taxon>Bacillati</taxon>
        <taxon>Bacillota</taxon>
        <taxon>Clostridia</taxon>
        <taxon>Eubacteriales</taxon>
        <taxon>Clostridiaceae</taxon>
        <taxon>Clostridium</taxon>
    </lineage>
</organism>
<dbReference type="InterPro" id="IPR010388">
    <property type="entry name" value="Anaerobic_Co-chelatase"/>
</dbReference>
<evidence type="ECO:0000313" key="4">
    <source>
        <dbReference type="Proteomes" id="UP000580568"/>
    </source>
</evidence>
<feature type="binding site" evidence="2">
    <location>
        <position position="161"/>
    </location>
    <ligand>
        <name>Co(2+)</name>
        <dbReference type="ChEBI" id="CHEBI:48828"/>
    </ligand>
</feature>
<sequence>MKDVIKKKDISKKAILVVSFGTTYENTRKLTIEKIEKLIEEKHDEYEIRRAFTAHGVIKKLASKYDMYVDTPEEALEKLKEEGFNEIIVQPLHLIPGLEYDYIRNVIESFSKDNDFKYIKLGRPLLYFKGEEDDIPDDYTLMVNALENQVSRDEAVVFMGHGTHHPANSTYSCLQTVFWDNDFDKVFIGTIDGYPTLNHVIKNLRKNHINKVTLMPLLLVAGDHAVNDMAGDEEDSWKSILEKEGFEVDVYMHGLGENINIQNLYLEHLEDAISEKYIGIGKNKKGMASNF</sequence>
<keyword evidence="4" id="KW-1185">Reference proteome</keyword>
<feature type="binding site" evidence="2">
    <location>
        <position position="224"/>
    </location>
    <ligand>
        <name>Co(2+)</name>
        <dbReference type="ChEBI" id="CHEBI:48828"/>
    </ligand>
</feature>